<reference evidence="2 3" key="1">
    <citation type="journal article" date="2015" name="Proc. Natl. Acad. Sci. U.S.A.">
        <title>The resurrection genome of Boea hygrometrica: A blueprint for survival of dehydration.</title>
        <authorList>
            <person name="Xiao L."/>
            <person name="Yang G."/>
            <person name="Zhang L."/>
            <person name="Yang X."/>
            <person name="Zhao S."/>
            <person name="Ji Z."/>
            <person name="Zhou Q."/>
            <person name="Hu M."/>
            <person name="Wang Y."/>
            <person name="Chen M."/>
            <person name="Xu Y."/>
            <person name="Jin H."/>
            <person name="Xiao X."/>
            <person name="Hu G."/>
            <person name="Bao F."/>
            <person name="Hu Y."/>
            <person name="Wan P."/>
            <person name="Li L."/>
            <person name="Deng X."/>
            <person name="Kuang T."/>
            <person name="Xiang C."/>
            <person name="Zhu J.K."/>
            <person name="Oliver M.J."/>
            <person name="He Y."/>
        </authorList>
    </citation>
    <scope>NUCLEOTIDE SEQUENCE [LARGE SCALE GENOMIC DNA]</scope>
    <source>
        <strain evidence="3">cv. XS01</strain>
    </source>
</reference>
<feature type="compositionally biased region" description="Basic residues" evidence="1">
    <location>
        <begin position="245"/>
        <end position="257"/>
    </location>
</feature>
<feature type="region of interest" description="Disordered" evidence="1">
    <location>
        <begin position="234"/>
        <end position="257"/>
    </location>
</feature>
<gene>
    <name evidence="2" type="ORF">F511_12368</name>
</gene>
<sequence length="257" mass="29497">MQNDIVSRFLVISQNDVALFSQLDSKLLDWFALNLRNDDVAPMSSTPVDTSINQQLKSGFKREEKKRALNGLNKQPARTRPAHEEKPAMHLLTKDAKYNSVRRPFNVYHFVFNGQISTKGNKKEHKQLNEAALRRAKSKQCCANQNVNIIRTHNTEPGKTMKNQLAQEHFQCITGEVLWSRLGDLMAFHSLKVLTPNHSTPKRLKTRRQFSDFLEVNKIIGEEEKLAAKEKMKVVEEAETDEKKAKKAAGRKRSMEE</sequence>
<feature type="compositionally biased region" description="Basic and acidic residues" evidence="1">
    <location>
        <begin position="234"/>
        <end position="244"/>
    </location>
</feature>
<organism evidence="2 3">
    <name type="scientific">Dorcoceras hygrometricum</name>
    <dbReference type="NCBI Taxonomy" id="472368"/>
    <lineage>
        <taxon>Eukaryota</taxon>
        <taxon>Viridiplantae</taxon>
        <taxon>Streptophyta</taxon>
        <taxon>Embryophyta</taxon>
        <taxon>Tracheophyta</taxon>
        <taxon>Spermatophyta</taxon>
        <taxon>Magnoliopsida</taxon>
        <taxon>eudicotyledons</taxon>
        <taxon>Gunneridae</taxon>
        <taxon>Pentapetalae</taxon>
        <taxon>asterids</taxon>
        <taxon>lamiids</taxon>
        <taxon>Lamiales</taxon>
        <taxon>Gesneriaceae</taxon>
        <taxon>Didymocarpoideae</taxon>
        <taxon>Trichosporeae</taxon>
        <taxon>Loxocarpinae</taxon>
        <taxon>Dorcoceras</taxon>
    </lineage>
</organism>
<keyword evidence="3" id="KW-1185">Reference proteome</keyword>
<protein>
    <submittedName>
        <fullName evidence="2">Uncharacterized protein</fullName>
    </submittedName>
</protein>
<dbReference type="AlphaFoldDB" id="A0A2Z7DK11"/>
<proteinExistence type="predicted"/>
<accession>A0A2Z7DK11</accession>
<name>A0A2Z7DK11_9LAMI</name>
<evidence type="ECO:0000313" key="2">
    <source>
        <dbReference type="EMBL" id="KZV58541.1"/>
    </source>
</evidence>
<dbReference type="Proteomes" id="UP000250235">
    <property type="component" value="Unassembled WGS sequence"/>
</dbReference>
<evidence type="ECO:0000256" key="1">
    <source>
        <dbReference type="SAM" id="MobiDB-lite"/>
    </source>
</evidence>
<evidence type="ECO:0000313" key="3">
    <source>
        <dbReference type="Proteomes" id="UP000250235"/>
    </source>
</evidence>
<dbReference type="EMBL" id="KQ986745">
    <property type="protein sequence ID" value="KZV58541.1"/>
    <property type="molecule type" value="Genomic_DNA"/>
</dbReference>